<name>A0A834WS54_9FABA</name>
<evidence type="ECO:0000313" key="3">
    <source>
        <dbReference type="EMBL" id="KAF7830946.1"/>
    </source>
</evidence>
<dbReference type="EMBL" id="JAAIUW010000005">
    <property type="protein sequence ID" value="KAF7830946.1"/>
    <property type="molecule type" value="Genomic_DNA"/>
</dbReference>
<proteinExistence type="predicted"/>
<dbReference type="InterPro" id="IPR002156">
    <property type="entry name" value="RNaseH_domain"/>
</dbReference>
<dbReference type="AlphaFoldDB" id="A0A834WS54"/>
<dbReference type="Proteomes" id="UP000634136">
    <property type="component" value="Unassembled WGS sequence"/>
</dbReference>
<protein>
    <submittedName>
        <fullName evidence="3">Ribonuclease H</fullName>
    </submittedName>
</protein>
<reference evidence="3" key="1">
    <citation type="submission" date="2020-09" db="EMBL/GenBank/DDBJ databases">
        <title>Genome-Enabled Discovery of Anthraquinone Biosynthesis in Senna tora.</title>
        <authorList>
            <person name="Kang S.-H."/>
            <person name="Pandey R.P."/>
            <person name="Lee C.-M."/>
            <person name="Sim J.-S."/>
            <person name="Jeong J.-T."/>
            <person name="Choi B.-S."/>
            <person name="Jung M."/>
            <person name="Ginzburg D."/>
            <person name="Zhao K."/>
            <person name="Won S.Y."/>
            <person name="Oh T.-J."/>
            <person name="Yu Y."/>
            <person name="Kim N.-H."/>
            <person name="Lee O.R."/>
            <person name="Lee T.-H."/>
            <person name="Bashyal P."/>
            <person name="Kim T.-S."/>
            <person name="Lee W.-H."/>
            <person name="Kawkins C."/>
            <person name="Kim C.-K."/>
            <person name="Kim J.S."/>
            <person name="Ahn B.O."/>
            <person name="Rhee S.Y."/>
            <person name="Sohng J.K."/>
        </authorList>
    </citation>
    <scope>NUCLEOTIDE SEQUENCE</scope>
    <source>
        <tissue evidence="3">Leaf</tissue>
    </source>
</reference>
<keyword evidence="1" id="KW-0732">Signal</keyword>
<dbReference type="PANTHER" id="PTHR34023:SF4">
    <property type="entry name" value="RNASE H TYPE-1 DOMAIN-CONTAINING PROTEIN"/>
    <property type="match status" value="1"/>
</dbReference>
<evidence type="ECO:0000256" key="1">
    <source>
        <dbReference type="SAM" id="SignalP"/>
    </source>
</evidence>
<sequence length="86" mass="9649">MIKSLWVSLLASLHSFGNIIADIRHLLATHPGYRISHVFREANQCADVMAKMGSCNDIRLCIWEEPPREVALSLLADALSVSFLRE</sequence>
<evidence type="ECO:0000313" key="4">
    <source>
        <dbReference type="Proteomes" id="UP000634136"/>
    </source>
</evidence>
<dbReference type="PANTHER" id="PTHR34023">
    <property type="entry name" value="RNASE H DOMAIN-CONTAINING PROTEIN"/>
    <property type="match status" value="1"/>
</dbReference>
<accession>A0A834WS54</accession>
<gene>
    <name evidence="3" type="ORF">G2W53_013279</name>
</gene>
<dbReference type="OrthoDB" id="1683277at2759"/>
<evidence type="ECO:0000259" key="2">
    <source>
        <dbReference type="Pfam" id="PF13456"/>
    </source>
</evidence>
<feature type="chain" id="PRO_5032848039" evidence="1">
    <location>
        <begin position="22"/>
        <end position="86"/>
    </location>
</feature>
<comment type="caution">
    <text evidence="3">The sequence shown here is derived from an EMBL/GenBank/DDBJ whole genome shotgun (WGS) entry which is preliminary data.</text>
</comment>
<dbReference type="GO" id="GO:0004523">
    <property type="term" value="F:RNA-DNA hybrid ribonuclease activity"/>
    <property type="evidence" value="ECO:0007669"/>
    <property type="project" value="InterPro"/>
</dbReference>
<organism evidence="3 4">
    <name type="scientific">Senna tora</name>
    <dbReference type="NCBI Taxonomy" id="362788"/>
    <lineage>
        <taxon>Eukaryota</taxon>
        <taxon>Viridiplantae</taxon>
        <taxon>Streptophyta</taxon>
        <taxon>Embryophyta</taxon>
        <taxon>Tracheophyta</taxon>
        <taxon>Spermatophyta</taxon>
        <taxon>Magnoliopsida</taxon>
        <taxon>eudicotyledons</taxon>
        <taxon>Gunneridae</taxon>
        <taxon>Pentapetalae</taxon>
        <taxon>rosids</taxon>
        <taxon>fabids</taxon>
        <taxon>Fabales</taxon>
        <taxon>Fabaceae</taxon>
        <taxon>Caesalpinioideae</taxon>
        <taxon>Cassia clade</taxon>
        <taxon>Senna</taxon>
    </lineage>
</organism>
<dbReference type="GO" id="GO:0003676">
    <property type="term" value="F:nucleic acid binding"/>
    <property type="evidence" value="ECO:0007669"/>
    <property type="project" value="InterPro"/>
</dbReference>
<dbReference type="Pfam" id="PF13456">
    <property type="entry name" value="RVT_3"/>
    <property type="match status" value="1"/>
</dbReference>
<feature type="signal peptide" evidence="1">
    <location>
        <begin position="1"/>
        <end position="21"/>
    </location>
</feature>
<feature type="domain" description="RNase H type-1" evidence="2">
    <location>
        <begin position="17"/>
        <end position="52"/>
    </location>
</feature>
<keyword evidence="4" id="KW-1185">Reference proteome</keyword>